<dbReference type="KEGG" id="cprv:CYPRO_0565"/>
<dbReference type="InterPro" id="IPR037523">
    <property type="entry name" value="VOC_core"/>
</dbReference>
<dbReference type="InterPro" id="IPR017515">
    <property type="entry name" value="MeMalonyl-CoA_epimerase"/>
</dbReference>
<dbReference type="PROSITE" id="PS51819">
    <property type="entry name" value="VOC"/>
    <property type="match status" value="1"/>
</dbReference>
<dbReference type="GO" id="GO:0004462">
    <property type="term" value="F:lactoylglutathione lyase activity"/>
    <property type="evidence" value="ECO:0007669"/>
    <property type="project" value="InterPro"/>
</dbReference>
<evidence type="ECO:0000259" key="3">
    <source>
        <dbReference type="PROSITE" id="PS51819"/>
    </source>
</evidence>
<evidence type="ECO:0000313" key="5">
    <source>
        <dbReference type="Proteomes" id="UP000254808"/>
    </source>
</evidence>
<dbReference type="PROSITE" id="PS00935">
    <property type="entry name" value="GLYOXALASE_I_2"/>
    <property type="match status" value="1"/>
</dbReference>
<dbReference type="GO" id="GO:0004493">
    <property type="term" value="F:methylmalonyl-CoA epimerase activity"/>
    <property type="evidence" value="ECO:0007669"/>
    <property type="project" value="UniProtKB-EC"/>
</dbReference>
<keyword evidence="4" id="KW-0413">Isomerase</keyword>
<evidence type="ECO:0000256" key="2">
    <source>
        <dbReference type="ARBA" id="ARBA00022723"/>
    </source>
</evidence>
<dbReference type="Pfam" id="PF13669">
    <property type="entry name" value="Glyoxalase_4"/>
    <property type="match status" value="1"/>
</dbReference>
<gene>
    <name evidence="4" type="ORF">CYPRO_0565</name>
</gene>
<dbReference type="RefSeq" id="WP_114983182.1">
    <property type="nucleotide sequence ID" value="NZ_CP027806.1"/>
</dbReference>
<dbReference type="GO" id="GO:0046872">
    <property type="term" value="F:metal ion binding"/>
    <property type="evidence" value="ECO:0007669"/>
    <property type="project" value="UniProtKB-KW"/>
</dbReference>
<protein>
    <submittedName>
        <fullName evidence="4">Methylmalonyl-CoA epimerase</fullName>
        <ecNumber evidence="4">5.1.99.1</ecNumber>
    </submittedName>
</protein>
<name>A0A345UH98_9BACT</name>
<dbReference type="InterPro" id="IPR029068">
    <property type="entry name" value="Glyas_Bleomycin-R_OHBP_Dase"/>
</dbReference>
<proteinExistence type="inferred from homology"/>
<organism evidence="4 5">
    <name type="scientific">Cyclonatronum proteinivorum</name>
    <dbReference type="NCBI Taxonomy" id="1457365"/>
    <lineage>
        <taxon>Bacteria</taxon>
        <taxon>Pseudomonadati</taxon>
        <taxon>Balneolota</taxon>
        <taxon>Balneolia</taxon>
        <taxon>Balneolales</taxon>
        <taxon>Cyclonatronaceae</taxon>
        <taxon>Cyclonatronum</taxon>
    </lineage>
</organism>
<dbReference type="InterPro" id="IPR018146">
    <property type="entry name" value="Glyoxalase_1_CS"/>
</dbReference>
<keyword evidence="2" id="KW-0479">Metal-binding</keyword>
<dbReference type="EC" id="5.1.99.1" evidence="4"/>
<dbReference type="AlphaFoldDB" id="A0A345UH98"/>
<dbReference type="SUPFAM" id="SSF54593">
    <property type="entry name" value="Glyoxalase/Bleomycin resistance protein/Dihydroxybiphenyl dioxygenase"/>
    <property type="match status" value="1"/>
</dbReference>
<reference evidence="4 5" key="1">
    <citation type="submission" date="2018-03" db="EMBL/GenBank/DDBJ databases">
        <title>Phenotypic and genomic properties of Cyclonatronum proteinivorum gen. nov., sp. nov., a haloalkaliphilic bacteroidete from soda lakes possessing Na+-translocating rhodopsin.</title>
        <authorList>
            <person name="Toshchakov S.V."/>
            <person name="Korzhenkov A."/>
            <person name="Samarov N.I."/>
            <person name="Kublanov I.V."/>
            <person name="Muntyan M.S."/>
            <person name="Sorokin D.Y."/>
        </authorList>
    </citation>
    <scope>NUCLEOTIDE SEQUENCE [LARGE SCALE GENOMIC DNA]</scope>
    <source>
        <strain evidence="4 5">Omega</strain>
    </source>
</reference>
<dbReference type="PANTHER" id="PTHR43048">
    <property type="entry name" value="METHYLMALONYL-COA EPIMERASE"/>
    <property type="match status" value="1"/>
</dbReference>
<evidence type="ECO:0000313" key="4">
    <source>
        <dbReference type="EMBL" id="AXI99849.1"/>
    </source>
</evidence>
<accession>A0A345UH98</accession>
<comment type="similarity">
    <text evidence="1">Belongs to the methylmalonyl-CoA epimerase family.</text>
</comment>
<dbReference type="NCBIfam" id="TIGR03081">
    <property type="entry name" value="metmalonyl_epim"/>
    <property type="match status" value="1"/>
</dbReference>
<dbReference type="CDD" id="cd07249">
    <property type="entry name" value="MMCE"/>
    <property type="match status" value="1"/>
</dbReference>
<sequence length="136" mass="15342">MNKIEHIGIAVSNLEEAIKTWETLLSTPCYKREAVESEKVDTAFFQTGESKVELLGATSEQSVIHSFIEKRGQGLHHVAFEVDDIRAEMQRLREAGFRLLQEEPKRGADNKLIAFVHPKNSTGVLMELCQSMPESE</sequence>
<feature type="domain" description="VOC" evidence="3">
    <location>
        <begin position="3"/>
        <end position="131"/>
    </location>
</feature>
<keyword evidence="5" id="KW-1185">Reference proteome</keyword>
<dbReference type="EMBL" id="CP027806">
    <property type="protein sequence ID" value="AXI99849.1"/>
    <property type="molecule type" value="Genomic_DNA"/>
</dbReference>
<dbReference type="OrthoDB" id="9788468at2"/>
<evidence type="ECO:0000256" key="1">
    <source>
        <dbReference type="ARBA" id="ARBA00009308"/>
    </source>
</evidence>
<dbReference type="PANTHER" id="PTHR43048:SF3">
    <property type="entry name" value="METHYLMALONYL-COA EPIMERASE, MITOCHONDRIAL"/>
    <property type="match status" value="1"/>
</dbReference>
<dbReference type="GO" id="GO:0046491">
    <property type="term" value="P:L-methylmalonyl-CoA metabolic process"/>
    <property type="evidence" value="ECO:0007669"/>
    <property type="project" value="TreeGrafter"/>
</dbReference>
<dbReference type="Gene3D" id="3.10.180.10">
    <property type="entry name" value="2,3-Dihydroxybiphenyl 1,2-Dioxygenase, domain 1"/>
    <property type="match status" value="1"/>
</dbReference>
<dbReference type="InterPro" id="IPR051785">
    <property type="entry name" value="MMCE/EMCE_epimerase"/>
</dbReference>
<dbReference type="Proteomes" id="UP000254808">
    <property type="component" value="Chromosome"/>
</dbReference>